<keyword evidence="7" id="KW-1278">Translocase</keyword>
<dbReference type="EMBL" id="JBHSDJ010000029">
    <property type="protein sequence ID" value="MFC4247205.1"/>
    <property type="molecule type" value="Genomic_DNA"/>
</dbReference>
<dbReference type="GeneID" id="71853850"/>
<keyword evidence="5 10" id="KW-0547">Nucleotide-binding</keyword>
<evidence type="ECO:0000256" key="8">
    <source>
        <dbReference type="ARBA" id="ARBA00023136"/>
    </source>
</evidence>
<evidence type="ECO:0000256" key="1">
    <source>
        <dbReference type="ARBA" id="ARBA00004202"/>
    </source>
</evidence>
<dbReference type="InterPro" id="IPR050095">
    <property type="entry name" value="ECF_ABC_transporter_ATP-bd"/>
</dbReference>
<evidence type="ECO:0000256" key="7">
    <source>
        <dbReference type="ARBA" id="ARBA00022967"/>
    </source>
</evidence>
<evidence type="ECO:0000256" key="6">
    <source>
        <dbReference type="ARBA" id="ARBA00022840"/>
    </source>
</evidence>
<evidence type="ECO:0000256" key="5">
    <source>
        <dbReference type="ARBA" id="ARBA00022741"/>
    </source>
</evidence>
<accession>A0ABD5NZH4</accession>
<dbReference type="AlphaFoldDB" id="A0ABD5NZH4"/>
<dbReference type="PROSITE" id="PS00211">
    <property type="entry name" value="ABC_TRANSPORTER_1"/>
    <property type="match status" value="1"/>
</dbReference>
<keyword evidence="6 10" id="KW-0067">ATP-binding</keyword>
<comment type="similarity">
    <text evidence="2 10">Belongs to the ABC transporter superfamily.</text>
</comment>
<comment type="function">
    <text evidence="10">Part of an ABC transporter complex. Responsible for energy coupling to the transport system.</text>
</comment>
<dbReference type="GO" id="GO:0005886">
    <property type="term" value="C:plasma membrane"/>
    <property type="evidence" value="ECO:0007669"/>
    <property type="project" value="UniProtKB-SubCell"/>
</dbReference>
<dbReference type="InterPro" id="IPR005876">
    <property type="entry name" value="Co_trans_ATP-bd"/>
</dbReference>
<dbReference type="InterPro" id="IPR003593">
    <property type="entry name" value="AAA+_ATPase"/>
</dbReference>
<keyword evidence="4 10" id="KW-1003">Cell membrane</keyword>
<sequence length="237" mass="25332">MTIETTDLEFAYEGEPVLRGVDFRAAGGEVTMLLGRNGAGKSTLLKHLNGLVEPDGGAVYVDDERVTYDDASLRDLRTKVGYVFQNPDDQLVAPTVGQDVAFGPENVGVDAARRTQEALETVGLSGFDDRLCTTLSGGEKKRVSLAGVLAMDPDYLLFDEPTLGLDGDGCSTISAVIDALRREGITVVVATHDLGFALSVGDVLTVLEDGEIGYRDATISRERAAEFGLRTFAFDGY</sequence>
<dbReference type="PANTHER" id="PTHR43553:SF24">
    <property type="entry name" value="ENERGY-COUPLING FACTOR TRANSPORTER ATP-BINDING PROTEIN ECFA1"/>
    <property type="match status" value="1"/>
</dbReference>
<dbReference type="Pfam" id="PF00005">
    <property type="entry name" value="ABC_tran"/>
    <property type="match status" value="1"/>
</dbReference>
<reference evidence="12 13" key="1">
    <citation type="journal article" date="2014" name="Int. J. Syst. Evol. Microbiol.">
        <title>Complete genome sequence of Corynebacterium casei LMG S-19264T (=DSM 44701T), isolated from a smear-ripened cheese.</title>
        <authorList>
            <consortium name="US DOE Joint Genome Institute (JGI-PGF)"/>
            <person name="Walter F."/>
            <person name="Albersmeier A."/>
            <person name="Kalinowski J."/>
            <person name="Ruckert C."/>
        </authorList>
    </citation>
    <scope>NUCLEOTIDE SEQUENCE [LARGE SCALE GENOMIC DNA]</scope>
    <source>
        <strain evidence="12 13">IBRC-M 10912</strain>
    </source>
</reference>
<evidence type="ECO:0000256" key="9">
    <source>
        <dbReference type="ARBA" id="ARBA00025157"/>
    </source>
</evidence>
<dbReference type="InterPro" id="IPR017871">
    <property type="entry name" value="ABC_transporter-like_CS"/>
</dbReference>
<evidence type="ECO:0000256" key="2">
    <source>
        <dbReference type="ARBA" id="ARBA00005417"/>
    </source>
</evidence>
<evidence type="ECO:0000313" key="12">
    <source>
        <dbReference type="EMBL" id="MFC4247205.1"/>
    </source>
</evidence>
<proteinExistence type="inferred from homology"/>
<keyword evidence="8 10" id="KW-0472">Membrane</keyword>
<dbReference type="InterPro" id="IPR015856">
    <property type="entry name" value="ABC_transpr_CbiO/EcfA_su"/>
</dbReference>
<evidence type="ECO:0000256" key="10">
    <source>
        <dbReference type="RuleBase" id="RU364103"/>
    </source>
</evidence>
<keyword evidence="3 10" id="KW-0813">Transport</keyword>
<name>A0ABD5NZH4_9EURY</name>
<dbReference type="Gene3D" id="3.40.50.300">
    <property type="entry name" value="P-loop containing nucleotide triphosphate hydrolases"/>
    <property type="match status" value="1"/>
</dbReference>
<gene>
    <name evidence="12" type="ORF">ACFOZ7_09380</name>
</gene>
<comment type="caution">
    <text evidence="12">The sequence shown here is derived from an EMBL/GenBank/DDBJ whole genome shotgun (WGS) entry which is preliminary data.</text>
</comment>
<comment type="subcellular location">
    <subcellularLocation>
        <location evidence="1 10">Cell membrane</location>
        <topology evidence="1 10">Peripheral membrane protein</topology>
    </subcellularLocation>
</comment>
<evidence type="ECO:0000256" key="4">
    <source>
        <dbReference type="ARBA" id="ARBA00022475"/>
    </source>
</evidence>
<protein>
    <recommendedName>
        <fullName evidence="10">ABC transporter ATP-binding protein</fullName>
    </recommendedName>
</protein>
<dbReference type="NCBIfam" id="TIGR01166">
    <property type="entry name" value="cbiO"/>
    <property type="match status" value="1"/>
</dbReference>
<dbReference type="SUPFAM" id="SSF52540">
    <property type="entry name" value="P-loop containing nucleoside triphosphate hydrolases"/>
    <property type="match status" value="1"/>
</dbReference>
<dbReference type="PROSITE" id="PS50893">
    <property type="entry name" value="ABC_TRANSPORTER_2"/>
    <property type="match status" value="1"/>
</dbReference>
<feature type="domain" description="ABC transporter" evidence="11">
    <location>
        <begin position="3"/>
        <end position="234"/>
    </location>
</feature>
<dbReference type="SMART" id="SM00382">
    <property type="entry name" value="AAA"/>
    <property type="match status" value="1"/>
</dbReference>
<dbReference type="CDD" id="cd03225">
    <property type="entry name" value="ABC_cobalt_CbiO_domain1"/>
    <property type="match status" value="1"/>
</dbReference>
<dbReference type="InterPro" id="IPR027417">
    <property type="entry name" value="P-loop_NTPase"/>
</dbReference>
<dbReference type="Proteomes" id="UP001595821">
    <property type="component" value="Unassembled WGS sequence"/>
</dbReference>
<evidence type="ECO:0000259" key="11">
    <source>
        <dbReference type="PROSITE" id="PS50893"/>
    </source>
</evidence>
<comment type="function">
    <text evidence="9">Probably part of an ABC transporter complex. Responsible for energy coupling to the transport system.</text>
</comment>
<evidence type="ECO:0000256" key="3">
    <source>
        <dbReference type="ARBA" id="ARBA00022448"/>
    </source>
</evidence>
<dbReference type="GO" id="GO:0005524">
    <property type="term" value="F:ATP binding"/>
    <property type="evidence" value="ECO:0007669"/>
    <property type="project" value="UniProtKB-UniRule"/>
</dbReference>
<dbReference type="InterPro" id="IPR003439">
    <property type="entry name" value="ABC_transporter-like_ATP-bd"/>
</dbReference>
<dbReference type="RefSeq" id="WP_246974601.1">
    <property type="nucleotide sequence ID" value="NZ_CP095397.1"/>
</dbReference>
<organism evidence="12 13">
    <name type="scientific">Natribaculum luteum</name>
    <dbReference type="NCBI Taxonomy" id="1586232"/>
    <lineage>
        <taxon>Archaea</taxon>
        <taxon>Methanobacteriati</taxon>
        <taxon>Methanobacteriota</taxon>
        <taxon>Stenosarchaea group</taxon>
        <taxon>Halobacteria</taxon>
        <taxon>Halobacteriales</taxon>
        <taxon>Natrialbaceae</taxon>
        <taxon>Natribaculum</taxon>
    </lineage>
</organism>
<evidence type="ECO:0000313" key="13">
    <source>
        <dbReference type="Proteomes" id="UP001595821"/>
    </source>
</evidence>
<dbReference type="PANTHER" id="PTHR43553">
    <property type="entry name" value="HEAVY METAL TRANSPORTER"/>
    <property type="match status" value="1"/>
</dbReference>